<proteinExistence type="inferred from homology"/>
<feature type="binding site" evidence="5">
    <location>
        <begin position="124"/>
        <end position="128"/>
    </location>
    <ligand>
        <name>S-adenosyl-L-methionine</name>
        <dbReference type="ChEBI" id="CHEBI:59789"/>
    </ligand>
</feature>
<keyword evidence="1 5" id="KW-0489">Methyltransferase</keyword>
<dbReference type="InterPro" id="IPR029063">
    <property type="entry name" value="SAM-dependent_MTases_sf"/>
</dbReference>
<dbReference type="InterPro" id="IPR004556">
    <property type="entry name" value="HemK-like"/>
</dbReference>
<evidence type="ECO:0000256" key="5">
    <source>
        <dbReference type="HAMAP-Rule" id="MF_02126"/>
    </source>
</evidence>
<dbReference type="EC" id="2.1.1.297" evidence="5"/>
<dbReference type="Pfam" id="PF05175">
    <property type="entry name" value="MTS"/>
    <property type="match status" value="1"/>
</dbReference>
<keyword evidence="2 5" id="KW-0808">Transferase</keyword>
<feature type="binding site" evidence="5">
    <location>
        <begin position="195"/>
        <end position="198"/>
    </location>
    <ligand>
        <name>substrate</name>
    </ligand>
</feature>
<dbReference type="PANTHER" id="PTHR18895">
    <property type="entry name" value="HEMK METHYLTRANSFERASE"/>
    <property type="match status" value="1"/>
</dbReference>
<keyword evidence="3 5" id="KW-0949">S-adenosyl-L-methionine</keyword>
<gene>
    <name evidence="5" type="primary">prmC</name>
    <name evidence="8" type="ORF">A2527_11125</name>
</gene>
<dbReference type="PANTHER" id="PTHR18895:SF74">
    <property type="entry name" value="MTRF1L RELEASE FACTOR GLUTAMINE METHYLTRANSFERASE"/>
    <property type="match status" value="1"/>
</dbReference>
<dbReference type="Proteomes" id="UP000178449">
    <property type="component" value="Unassembled WGS sequence"/>
</dbReference>
<accession>A0A1F6G6D5</accession>
<dbReference type="GO" id="GO:0003676">
    <property type="term" value="F:nucleic acid binding"/>
    <property type="evidence" value="ECO:0007669"/>
    <property type="project" value="InterPro"/>
</dbReference>
<comment type="similarity">
    <text evidence="5">Belongs to the protein N5-glutamine methyltransferase family. PrmC subfamily.</text>
</comment>
<dbReference type="HAMAP" id="MF_02126">
    <property type="entry name" value="RF_methyltr_PrmC"/>
    <property type="match status" value="1"/>
</dbReference>
<evidence type="ECO:0000256" key="2">
    <source>
        <dbReference type="ARBA" id="ARBA00022679"/>
    </source>
</evidence>
<feature type="binding site" evidence="5">
    <location>
        <position position="195"/>
    </location>
    <ligand>
        <name>S-adenosyl-L-methionine</name>
        <dbReference type="ChEBI" id="CHEBI:59789"/>
    </ligand>
</feature>
<dbReference type="InterPro" id="IPR002052">
    <property type="entry name" value="DNA_methylase_N6_adenine_CS"/>
</dbReference>
<evidence type="ECO:0000313" key="9">
    <source>
        <dbReference type="Proteomes" id="UP000178449"/>
    </source>
</evidence>
<dbReference type="InterPro" id="IPR050320">
    <property type="entry name" value="N5-glutamine_MTase"/>
</dbReference>
<dbReference type="Gene3D" id="1.10.8.10">
    <property type="entry name" value="DNA helicase RuvA subunit, C-terminal domain"/>
    <property type="match status" value="1"/>
</dbReference>
<feature type="domain" description="Methyltransferase small" evidence="6">
    <location>
        <begin position="106"/>
        <end position="201"/>
    </location>
</feature>
<dbReference type="Pfam" id="PF17827">
    <property type="entry name" value="PrmC_N"/>
    <property type="match status" value="1"/>
</dbReference>
<dbReference type="STRING" id="1817772.A2527_11125"/>
<dbReference type="GO" id="GO:0102559">
    <property type="term" value="F:peptide chain release factor N(5)-glutamine methyltransferase activity"/>
    <property type="evidence" value="ECO:0007669"/>
    <property type="project" value="UniProtKB-EC"/>
</dbReference>
<dbReference type="NCBIfam" id="TIGR03534">
    <property type="entry name" value="RF_mod_PrmC"/>
    <property type="match status" value="1"/>
</dbReference>
<feature type="domain" description="Release factor glutamine methyltransferase N-terminal" evidence="7">
    <location>
        <begin position="9"/>
        <end position="79"/>
    </location>
</feature>
<evidence type="ECO:0000256" key="1">
    <source>
        <dbReference type="ARBA" id="ARBA00022603"/>
    </source>
</evidence>
<dbReference type="PROSITE" id="PS00092">
    <property type="entry name" value="N6_MTASE"/>
    <property type="match status" value="1"/>
</dbReference>
<dbReference type="InterPro" id="IPR040758">
    <property type="entry name" value="PrmC_N"/>
</dbReference>
<comment type="function">
    <text evidence="5">Methylates the class 1 translation termination release factors RF1/PrfA and RF2/PrfB on the glutamine residue of the universally conserved GGQ motif.</text>
</comment>
<protein>
    <recommendedName>
        <fullName evidence="5">Release factor glutamine methyltransferase</fullName>
        <shortName evidence="5">RF MTase</shortName>
        <ecNumber evidence="5">2.1.1.297</ecNumber>
    </recommendedName>
    <alternativeName>
        <fullName evidence="5">N5-glutamine methyltransferase PrmC</fullName>
    </alternativeName>
    <alternativeName>
        <fullName evidence="5">Protein-(glutamine-N5) MTase PrmC</fullName>
    </alternativeName>
    <alternativeName>
        <fullName evidence="5">Protein-glutamine N-methyltransferase PrmC</fullName>
    </alternativeName>
</protein>
<sequence length="288" mass="32392">MEAWTPPKLVAWIRGELERRKMSTNPRLEAEWLVAKGLGIDRLNIYLNHDQILSEEERAQVRELVRRRLEREPLPYILGKAHFWTLELNIVPGVLCPRPDSETLVEALLEHLPKEGPLKMAELGTGTGALAIALALERPLSNIWAAEISPIAFACAKSNVDTYLEELEKQGSQVRVCLTDGLDQAEGPLDVIFSNPPYIAPEVIQTLEPEVRLFEPMEALDGGAQGLEFYPRLFAWGERFLNRGGLLAFELGYDQKSAILDLKPQVFETLAAHKDLAGHDRVLVFKRV</sequence>
<dbReference type="CDD" id="cd02440">
    <property type="entry name" value="AdoMet_MTases"/>
    <property type="match status" value="1"/>
</dbReference>
<dbReference type="SUPFAM" id="SSF53335">
    <property type="entry name" value="S-adenosyl-L-methionine-dependent methyltransferases"/>
    <property type="match status" value="1"/>
</dbReference>
<evidence type="ECO:0000259" key="7">
    <source>
        <dbReference type="Pfam" id="PF17827"/>
    </source>
</evidence>
<evidence type="ECO:0000259" key="6">
    <source>
        <dbReference type="Pfam" id="PF05175"/>
    </source>
</evidence>
<evidence type="ECO:0000256" key="3">
    <source>
        <dbReference type="ARBA" id="ARBA00022691"/>
    </source>
</evidence>
<comment type="caution">
    <text evidence="8">The sequence shown here is derived from an EMBL/GenBank/DDBJ whole genome shotgun (WGS) entry which is preliminary data.</text>
</comment>
<dbReference type="InterPro" id="IPR019874">
    <property type="entry name" value="RF_methyltr_PrmC"/>
</dbReference>
<dbReference type="InterPro" id="IPR007848">
    <property type="entry name" value="Small_mtfrase_dom"/>
</dbReference>
<dbReference type="GO" id="GO:0032259">
    <property type="term" value="P:methylation"/>
    <property type="evidence" value="ECO:0007669"/>
    <property type="project" value="UniProtKB-KW"/>
</dbReference>
<comment type="catalytic activity">
    <reaction evidence="4 5">
        <text>L-glutaminyl-[peptide chain release factor] + S-adenosyl-L-methionine = N(5)-methyl-L-glutaminyl-[peptide chain release factor] + S-adenosyl-L-homocysteine + H(+)</text>
        <dbReference type="Rhea" id="RHEA:42896"/>
        <dbReference type="Rhea" id="RHEA-COMP:10271"/>
        <dbReference type="Rhea" id="RHEA-COMP:10272"/>
        <dbReference type="ChEBI" id="CHEBI:15378"/>
        <dbReference type="ChEBI" id="CHEBI:30011"/>
        <dbReference type="ChEBI" id="CHEBI:57856"/>
        <dbReference type="ChEBI" id="CHEBI:59789"/>
        <dbReference type="ChEBI" id="CHEBI:61891"/>
        <dbReference type="EC" id="2.1.1.297"/>
    </reaction>
</comment>
<dbReference type="NCBIfam" id="TIGR00536">
    <property type="entry name" value="hemK_fam"/>
    <property type="match status" value="1"/>
</dbReference>
<reference evidence="8 9" key="1">
    <citation type="journal article" date="2016" name="Nat. Commun.">
        <title>Thousands of microbial genomes shed light on interconnected biogeochemical processes in an aquifer system.</title>
        <authorList>
            <person name="Anantharaman K."/>
            <person name="Brown C.T."/>
            <person name="Hug L.A."/>
            <person name="Sharon I."/>
            <person name="Castelle C.J."/>
            <person name="Probst A.J."/>
            <person name="Thomas B.C."/>
            <person name="Singh A."/>
            <person name="Wilkins M.J."/>
            <person name="Karaoz U."/>
            <person name="Brodie E.L."/>
            <person name="Williams K.H."/>
            <person name="Hubbard S.S."/>
            <person name="Banfield J.F."/>
        </authorList>
    </citation>
    <scope>NUCLEOTIDE SEQUENCE [LARGE SCALE GENOMIC DNA]</scope>
</reference>
<dbReference type="Gene3D" id="3.40.50.150">
    <property type="entry name" value="Vaccinia Virus protein VP39"/>
    <property type="match status" value="1"/>
</dbReference>
<dbReference type="AlphaFoldDB" id="A0A1F6G6D5"/>
<evidence type="ECO:0000256" key="4">
    <source>
        <dbReference type="ARBA" id="ARBA00048391"/>
    </source>
</evidence>
<feature type="binding site" evidence="5">
    <location>
        <position position="147"/>
    </location>
    <ligand>
        <name>S-adenosyl-L-methionine</name>
        <dbReference type="ChEBI" id="CHEBI:59789"/>
    </ligand>
</feature>
<organism evidence="8 9">
    <name type="scientific">Candidatus Lambdaproteobacteria bacterium RIFOXYD2_FULL_50_16</name>
    <dbReference type="NCBI Taxonomy" id="1817772"/>
    <lineage>
        <taxon>Bacteria</taxon>
        <taxon>Pseudomonadati</taxon>
        <taxon>Pseudomonadota</taxon>
        <taxon>Candidatus Lambdaproteobacteria</taxon>
    </lineage>
</organism>
<name>A0A1F6G6D5_9PROT</name>
<dbReference type="EMBL" id="MFNE01000046">
    <property type="protein sequence ID" value="OGG93667.1"/>
    <property type="molecule type" value="Genomic_DNA"/>
</dbReference>
<evidence type="ECO:0000313" key="8">
    <source>
        <dbReference type="EMBL" id="OGG93667.1"/>
    </source>
</evidence>
<comment type="caution">
    <text evidence="5">Lacks conserved residue(s) required for the propagation of feature annotation.</text>
</comment>